<organism evidence="3 4">
    <name type="scientific">Flavimobilis rhizosphaerae</name>
    <dbReference type="NCBI Taxonomy" id="2775421"/>
    <lineage>
        <taxon>Bacteria</taxon>
        <taxon>Bacillati</taxon>
        <taxon>Actinomycetota</taxon>
        <taxon>Actinomycetes</taxon>
        <taxon>Micrococcales</taxon>
        <taxon>Jonesiaceae</taxon>
        <taxon>Flavimobilis</taxon>
    </lineage>
</organism>
<protein>
    <submittedName>
        <fullName evidence="3">DUF4126 domain-containing protein</fullName>
    </submittedName>
</protein>
<evidence type="ECO:0000313" key="3">
    <source>
        <dbReference type="EMBL" id="MBD9700418.1"/>
    </source>
</evidence>
<dbReference type="Proteomes" id="UP000642107">
    <property type="component" value="Unassembled WGS sequence"/>
</dbReference>
<name>A0ABR9DTL9_9MICO</name>
<proteinExistence type="predicted"/>
<evidence type="ECO:0000313" key="4">
    <source>
        <dbReference type="Proteomes" id="UP000642107"/>
    </source>
</evidence>
<feature type="transmembrane region" description="Helical" evidence="1">
    <location>
        <begin position="107"/>
        <end position="125"/>
    </location>
</feature>
<feature type="transmembrane region" description="Helical" evidence="1">
    <location>
        <begin position="132"/>
        <end position="148"/>
    </location>
</feature>
<reference evidence="3 4" key="1">
    <citation type="submission" date="2020-09" db="EMBL/GenBank/DDBJ databases">
        <title>Flavimobilis rhizosphaerae sp. nov., isolated from rhizosphere soil of Spartina alterniflora.</title>
        <authorList>
            <person name="Hanqin C."/>
        </authorList>
    </citation>
    <scope>NUCLEOTIDE SEQUENCE [LARGE SCALE GENOMIC DNA]</scope>
    <source>
        <strain evidence="3 4">GY 10621</strain>
    </source>
</reference>
<keyword evidence="1" id="KW-0812">Transmembrane</keyword>
<feature type="transmembrane region" description="Helical" evidence="1">
    <location>
        <begin position="6"/>
        <end position="28"/>
    </location>
</feature>
<dbReference type="InterPro" id="IPR025196">
    <property type="entry name" value="DUF4126"/>
</dbReference>
<keyword evidence="4" id="KW-1185">Reference proteome</keyword>
<gene>
    <name evidence="3" type="ORF">IGS67_13135</name>
</gene>
<evidence type="ECO:0000259" key="2">
    <source>
        <dbReference type="Pfam" id="PF13548"/>
    </source>
</evidence>
<feature type="transmembrane region" description="Helical" evidence="1">
    <location>
        <begin position="40"/>
        <end position="63"/>
    </location>
</feature>
<dbReference type="EMBL" id="JACZDF010000008">
    <property type="protein sequence ID" value="MBD9700418.1"/>
    <property type="molecule type" value="Genomic_DNA"/>
</dbReference>
<accession>A0ABR9DTL9</accession>
<evidence type="ECO:0000256" key="1">
    <source>
        <dbReference type="SAM" id="Phobius"/>
    </source>
</evidence>
<dbReference type="RefSeq" id="WP_192281976.1">
    <property type="nucleotide sequence ID" value="NZ_JACZDF010000008.1"/>
</dbReference>
<feature type="domain" description="DUF4126" evidence="2">
    <location>
        <begin position="4"/>
        <end position="184"/>
    </location>
</feature>
<comment type="caution">
    <text evidence="3">The sequence shown here is derived from an EMBL/GenBank/DDBJ whole genome shotgun (WGS) entry which is preliminary data.</text>
</comment>
<dbReference type="Pfam" id="PF13548">
    <property type="entry name" value="DUF4126"/>
    <property type="match status" value="1"/>
</dbReference>
<keyword evidence="1" id="KW-0472">Membrane</keyword>
<keyword evidence="1" id="KW-1133">Transmembrane helix</keyword>
<sequence length="196" mass="19902">MIELLTGTSLASAAGLNAYVPLLVLGLADRFTTFVELPAAWSWLSGWPALAILGVLLVVEVVADKVPVVDSVNDVLQTVVRPASGGLVVGAGTAGEQVVDSGTWSGTSWWAVALGVGVALAVHLLKSAVRPVLNAATLGVAAPVVSTVEDASSIVLSILAIVVPVLAAVGAVTVVVMLVRMLRRRRRSVVVPGSAG</sequence>
<feature type="transmembrane region" description="Helical" evidence="1">
    <location>
        <begin position="154"/>
        <end position="179"/>
    </location>
</feature>